<gene>
    <name evidence="1" type="ORF">LCGC14_1949190</name>
</gene>
<sequence>MIWDIKADAIHKGDNLRDISPLPDKMCIDENGFTHYLFSRVLFNNPRYVFPSNDISLFQKFIDGGSREYPSDGNIPTDLVAGEARIILKEISKISKNPKAAYHKEAVESLKKGKLALIRGTVKLYLGKYTTRDWRRKRFTDDIDFWIHKIDLLEHVLKKTGWVKNKITREWEKKIYWDNPFSNEREEHVLIASNDINQTLDFGVGSYLDGSTLKDIFKKKLKRGHDVDISDVINVAMVFNKAEGFAVDQWYEVWDAFEESANTRSTRTISNLISLVRYSLSIADYLERVGNALLKLHDLIYDQTIYPNQKIAKITRVSIHWQKHLKNHGPDITRELIHNYIFEQSHLKLYYSKNLRHFAEKILDLLNSRVKNAKVIFEVEKGDIFFKEDYLNIN</sequence>
<feature type="non-terminal residue" evidence="1">
    <location>
        <position position="1"/>
    </location>
</feature>
<evidence type="ECO:0000313" key="1">
    <source>
        <dbReference type="EMBL" id="KKL85991.1"/>
    </source>
</evidence>
<proteinExistence type="predicted"/>
<dbReference type="EMBL" id="LAZR01021246">
    <property type="protein sequence ID" value="KKL85991.1"/>
    <property type="molecule type" value="Genomic_DNA"/>
</dbReference>
<reference evidence="1" key="1">
    <citation type="journal article" date="2015" name="Nature">
        <title>Complex archaea that bridge the gap between prokaryotes and eukaryotes.</title>
        <authorList>
            <person name="Spang A."/>
            <person name="Saw J.H."/>
            <person name="Jorgensen S.L."/>
            <person name="Zaremba-Niedzwiedzka K."/>
            <person name="Martijn J."/>
            <person name="Lind A.E."/>
            <person name="van Eijk R."/>
            <person name="Schleper C."/>
            <person name="Guy L."/>
            <person name="Ettema T.J."/>
        </authorList>
    </citation>
    <scope>NUCLEOTIDE SEQUENCE</scope>
</reference>
<accession>A0A0F9G6A7</accession>
<dbReference type="AlphaFoldDB" id="A0A0F9G6A7"/>
<comment type="caution">
    <text evidence="1">The sequence shown here is derived from an EMBL/GenBank/DDBJ whole genome shotgun (WGS) entry which is preliminary data.</text>
</comment>
<protein>
    <submittedName>
        <fullName evidence="1">Uncharacterized protein</fullName>
    </submittedName>
</protein>
<name>A0A0F9G6A7_9ZZZZ</name>
<organism evidence="1">
    <name type="scientific">marine sediment metagenome</name>
    <dbReference type="NCBI Taxonomy" id="412755"/>
    <lineage>
        <taxon>unclassified sequences</taxon>
        <taxon>metagenomes</taxon>
        <taxon>ecological metagenomes</taxon>
    </lineage>
</organism>